<sequence length="258" mass="29689">MMTIEAFSKRSGLSKSTLRYYESEGLLQTTRGENGYRLFSEDQIHKAQLIQSLRLADVPISEIKRYLHAALPEREQLKQGWIEELRRKHQLLGIGLQYLESSGEKESIFLVEHEAETIIWFAEEAPMGGFNETFFRRGKELRQVRISYHNTYLKYLSGLNSVKALVGFGISKRDLAHVDHVHDIYSIENLPSSVCLTLPFTEPIFKIAEAYKALVKYAYTHEWIAAGPIIEKYKGADSRRMEILLPVAKLHKMEGKRG</sequence>
<dbReference type="InterPro" id="IPR009061">
    <property type="entry name" value="DNA-bd_dom_put_sf"/>
</dbReference>
<dbReference type="Gene3D" id="1.10.1660.10">
    <property type="match status" value="1"/>
</dbReference>
<keyword evidence="4" id="KW-1185">Reference proteome</keyword>
<dbReference type="PROSITE" id="PS50937">
    <property type="entry name" value="HTH_MERR_2"/>
    <property type="match status" value="1"/>
</dbReference>
<accession>A0ABT9VVN2</accession>
<dbReference type="CDD" id="cd00592">
    <property type="entry name" value="HTH_MerR-like"/>
    <property type="match status" value="1"/>
</dbReference>
<protein>
    <submittedName>
        <fullName evidence="3">DNA-binding transcriptional MerR regulator</fullName>
    </submittedName>
</protein>
<name>A0ABT9VVN2_9BACI</name>
<dbReference type="SMART" id="SM00422">
    <property type="entry name" value="HTH_MERR"/>
    <property type="match status" value="1"/>
</dbReference>
<dbReference type="PANTHER" id="PTHR30204">
    <property type="entry name" value="REDOX-CYCLING DRUG-SENSING TRANSCRIPTIONAL ACTIVATOR SOXR"/>
    <property type="match status" value="1"/>
</dbReference>
<evidence type="ECO:0000259" key="2">
    <source>
        <dbReference type="PROSITE" id="PS50937"/>
    </source>
</evidence>
<dbReference type="GO" id="GO:0003677">
    <property type="term" value="F:DNA binding"/>
    <property type="evidence" value="ECO:0007669"/>
    <property type="project" value="UniProtKB-KW"/>
</dbReference>
<gene>
    <name evidence="3" type="ORF">J2S11_000860</name>
</gene>
<dbReference type="PRINTS" id="PR00040">
    <property type="entry name" value="HTHMERR"/>
</dbReference>
<dbReference type="PANTHER" id="PTHR30204:SF97">
    <property type="entry name" value="MERR FAMILY REGULATORY PROTEIN"/>
    <property type="match status" value="1"/>
</dbReference>
<dbReference type="SUPFAM" id="SSF46955">
    <property type="entry name" value="Putative DNA-binding domain"/>
    <property type="match status" value="1"/>
</dbReference>
<dbReference type="InterPro" id="IPR047057">
    <property type="entry name" value="MerR_fam"/>
</dbReference>
<keyword evidence="1 3" id="KW-0238">DNA-binding</keyword>
<evidence type="ECO:0000256" key="1">
    <source>
        <dbReference type="ARBA" id="ARBA00023125"/>
    </source>
</evidence>
<dbReference type="InterPro" id="IPR000551">
    <property type="entry name" value="MerR-type_HTH_dom"/>
</dbReference>
<proteinExistence type="predicted"/>
<dbReference type="Proteomes" id="UP001235840">
    <property type="component" value="Unassembled WGS sequence"/>
</dbReference>
<comment type="caution">
    <text evidence="3">The sequence shown here is derived from an EMBL/GenBank/DDBJ whole genome shotgun (WGS) entry which is preliminary data.</text>
</comment>
<dbReference type="Pfam" id="PF13411">
    <property type="entry name" value="MerR_1"/>
    <property type="match status" value="1"/>
</dbReference>
<evidence type="ECO:0000313" key="3">
    <source>
        <dbReference type="EMBL" id="MDQ0164960.1"/>
    </source>
</evidence>
<dbReference type="EMBL" id="JAUSTY010000003">
    <property type="protein sequence ID" value="MDQ0164960.1"/>
    <property type="molecule type" value="Genomic_DNA"/>
</dbReference>
<dbReference type="RefSeq" id="WP_307391353.1">
    <property type="nucleotide sequence ID" value="NZ_JAUSTY010000003.1"/>
</dbReference>
<evidence type="ECO:0000313" key="4">
    <source>
        <dbReference type="Proteomes" id="UP001235840"/>
    </source>
</evidence>
<feature type="domain" description="HTH merR-type" evidence="2">
    <location>
        <begin position="1"/>
        <end position="69"/>
    </location>
</feature>
<organism evidence="3 4">
    <name type="scientific">Caldalkalibacillus horti</name>
    <dbReference type="NCBI Taxonomy" id="77523"/>
    <lineage>
        <taxon>Bacteria</taxon>
        <taxon>Bacillati</taxon>
        <taxon>Bacillota</taxon>
        <taxon>Bacilli</taxon>
        <taxon>Bacillales</taxon>
        <taxon>Bacillaceae</taxon>
        <taxon>Caldalkalibacillus</taxon>
    </lineage>
</organism>
<reference evidence="3 4" key="1">
    <citation type="submission" date="2023-07" db="EMBL/GenBank/DDBJ databases">
        <title>Genomic Encyclopedia of Type Strains, Phase IV (KMG-IV): sequencing the most valuable type-strain genomes for metagenomic binning, comparative biology and taxonomic classification.</title>
        <authorList>
            <person name="Goeker M."/>
        </authorList>
    </citation>
    <scope>NUCLEOTIDE SEQUENCE [LARGE SCALE GENOMIC DNA]</scope>
    <source>
        <strain evidence="3 4">DSM 12751</strain>
    </source>
</reference>